<feature type="binding site" evidence="1">
    <location>
        <position position="44"/>
    </location>
    <ligand>
        <name>Mg(2+)</name>
        <dbReference type="ChEBI" id="CHEBI:18420"/>
        <label>1</label>
    </ligand>
</feature>
<dbReference type="GO" id="GO:0046872">
    <property type="term" value="F:metal ion binding"/>
    <property type="evidence" value="ECO:0007669"/>
    <property type="project" value="UniProtKB-KW"/>
</dbReference>
<dbReference type="Gene3D" id="1.10.4080.10">
    <property type="entry name" value="ADP-ribosylation/Crystallin J1"/>
    <property type="match status" value="1"/>
</dbReference>
<name>A0A383U3R6_9FLAO</name>
<dbReference type="GO" id="GO:0016787">
    <property type="term" value="F:hydrolase activity"/>
    <property type="evidence" value="ECO:0007669"/>
    <property type="project" value="UniProtKB-KW"/>
</dbReference>
<dbReference type="InterPro" id="IPR005502">
    <property type="entry name" value="Ribosyl_crysJ1"/>
</dbReference>
<protein>
    <submittedName>
        <fullName evidence="2">ADP-ribosylglycohydrolase</fullName>
    </submittedName>
</protein>
<dbReference type="PANTHER" id="PTHR16222">
    <property type="entry name" value="ADP-RIBOSYLGLYCOHYDROLASE"/>
    <property type="match status" value="1"/>
</dbReference>
<dbReference type="EMBL" id="UNSC01000007">
    <property type="protein sequence ID" value="SZD73936.1"/>
    <property type="molecule type" value="Genomic_DNA"/>
</dbReference>
<dbReference type="InterPro" id="IPR050792">
    <property type="entry name" value="ADP-ribosylglycohydrolase"/>
</dbReference>
<dbReference type="Pfam" id="PF03747">
    <property type="entry name" value="ADP_ribosyl_GH"/>
    <property type="match status" value="1"/>
</dbReference>
<accession>A0A383U3R6</accession>
<keyword evidence="2" id="KW-0378">Hydrolase</keyword>
<keyword evidence="1" id="KW-0479">Metal-binding</keyword>
<dbReference type="AlphaFoldDB" id="A0A383U3R6"/>
<proteinExistence type="predicted"/>
<gene>
    <name evidence="2" type="ORF">SAMEA104719789_01390</name>
</gene>
<comment type="cofactor">
    <cofactor evidence="1">
        <name>Mg(2+)</name>
        <dbReference type="ChEBI" id="CHEBI:18420"/>
    </cofactor>
    <text evidence="1">Binds 2 magnesium ions per subunit.</text>
</comment>
<dbReference type="InterPro" id="IPR036705">
    <property type="entry name" value="Ribosyl_crysJ1_sf"/>
</dbReference>
<dbReference type="PANTHER" id="PTHR16222:SF12">
    <property type="entry name" value="ADP-RIBOSYLGLYCOHYDROLASE-RELATED"/>
    <property type="match status" value="1"/>
</dbReference>
<keyword evidence="1" id="KW-0460">Magnesium</keyword>
<dbReference type="RefSeq" id="WP_245952955.1">
    <property type="nucleotide sequence ID" value="NZ_UNSC01000007.1"/>
</dbReference>
<feature type="binding site" evidence="1">
    <location>
        <position position="45"/>
    </location>
    <ligand>
        <name>Mg(2+)</name>
        <dbReference type="ChEBI" id="CHEBI:18420"/>
        <label>1</label>
    </ligand>
</feature>
<evidence type="ECO:0000256" key="1">
    <source>
        <dbReference type="PIRSR" id="PIRSR605502-1"/>
    </source>
</evidence>
<dbReference type="SUPFAM" id="SSF101478">
    <property type="entry name" value="ADP-ribosylglycohydrolase"/>
    <property type="match status" value="1"/>
</dbReference>
<evidence type="ECO:0000313" key="3">
    <source>
        <dbReference type="Proteomes" id="UP000262142"/>
    </source>
</evidence>
<organism evidence="2 3">
    <name type="scientific">Candidatus Ornithobacterium hominis</name>
    <dbReference type="NCBI Taxonomy" id="2497989"/>
    <lineage>
        <taxon>Bacteria</taxon>
        <taxon>Pseudomonadati</taxon>
        <taxon>Bacteroidota</taxon>
        <taxon>Flavobacteriia</taxon>
        <taxon>Flavobacteriales</taxon>
        <taxon>Weeksellaceae</taxon>
        <taxon>Ornithobacterium</taxon>
    </lineage>
</organism>
<feature type="binding site" evidence="1">
    <location>
        <position position="43"/>
    </location>
    <ligand>
        <name>Mg(2+)</name>
        <dbReference type="ChEBI" id="CHEBI:18420"/>
        <label>1</label>
    </ligand>
</feature>
<dbReference type="Proteomes" id="UP000262142">
    <property type="component" value="Unassembled WGS sequence"/>
</dbReference>
<keyword evidence="3" id="KW-1185">Reference proteome</keyword>
<reference evidence="2 3" key="1">
    <citation type="submission" date="2018-09" db="EMBL/GenBank/DDBJ databases">
        <authorList>
            <consortium name="Pathogen Informatics"/>
        </authorList>
    </citation>
    <scope>NUCLEOTIDE SEQUENCE [LARGE SCALE GENOMIC DNA]</scope>
    <source>
        <strain evidence="2 3">OH-22767</strain>
    </source>
</reference>
<sequence length="138" mass="15612">MNLAIPMLALLGSITGDVIGSAYEFDNYKGTDFNLFPENADFTDDTVLTIAIADAILTDENFTQKLYDYGRKYYWGRKYGRHFFNWLLKGDLQPYNSFGNGSAMRVIAVGLAYDTLEKVLEMAEKTAIPTHNHPEQKP</sequence>
<evidence type="ECO:0000313" key="2">
    <source>
        <dbReference type="EMBL" id="SZD73936.1"/>
    </source>
</evidence>